<proteinExistence type="predicted"/>
<protein>
    <submittedName>
        <fullName evidence="3">Uncharacterized protein</fullName>
    </submittedName>
</protein>
<organism evidence="3">
    <name type="scientific">Tanacetum cinerariifolium</name>
    <name type="common">Dalmatian daisy</name>
    <name type="synonym">Chrysanthemum cinerariifolium</name>
    <dbReference type="NCBI Taxonomy" id="118510"/>
    <lineage>
        <taxon>Eukaryota</taxon>
        <taxon>Viridiplantae</taxon>
        <taxon>Streptophyta</taxon>
        <taxon>Embryophyta</taxon>
        <taxon>Tracheophyta</taxon>
        <taxon>Spermatophyta</taxon>
        <taxon>Magnoliopsida</taxon>
        <taxon>eudicotyledons</taxon>
        <taxon>Gunneridae</taxon>
        <taxon>Pentapetalae</taxon>
        <taxon>asterids</taxon>
        <taxon>campanulids</taxon>
        <taxon>Asterales</taxon>
        <taxon>Asteraceae</taxon>
        <taxon>Asteroideae</taxon>
        <taxon>Anthemideae</taxon>
        <taxon>Anthemidinae</taxon>
        <taxon>Tanacetum</taxon>
    </lineage>
</organism>
<sequence length="276" mass="32113">MNEFDKFDAKEGESLESVYERLSTLVNVMDRNDVRHIKVNIQTKNAGYGGNGNRNARRQNKNQVANARSGQVYARDHYARDFPKPKVCEAKYLREQMLLAMKDEARGTLNDEENDFMFDNAYENETLEELAAAVIMMEGIQPANNNAETKPKYDTEAVKNNGRTVKHASNVHDQSFDIESMEFETCKERVQTLEFISAQCSRYKERCDDLERKIRTNKDTIKRILKEKDTIERDFFISENEKVIIQHETQLAKKAFKARENSYLEDIVDLEDKKLS</sequence>
<keyword evidence="1" id="KW-0175">Coiled coil</keyword>
<feature type="coiled-coil region" evidence="1">
    <location>
        <begin position="193"/>
        <end position="227"/>
    </location>
</feature>
<evidence type="ECO:0000256" key="1">
    <source>
        <dbReference type="SAM" id="Coils"/>
    </source>
</evidence>
<gene>
    <name evidence="3" type="ORF">Tci_036571</name>
</gene>
<accession>A0A6L2LRZ9</accession>
<dbReference type="EMBL" id="BKCJ010005048">
    <property type="protein sequence ID" value="GEU64593.1"/>
    <property type="molecule type" value="Genomic_DNA"/>
</dbReference>
<feature type="region of interest" description="Disordered" evidence="2">
    <location>
        <begin position="45"/>
        <end position="67"/>
    </location>
</feature>
<evidence type="ECO:0000256" key="2">
    <source>
        <dbReference type="SAM" id="MobiDB-lite"/>
    </source>
</evidence>
<reference evidence="3" key="1">
    <citation type="journal article" date="2019" name="Sci. Rep.">
        <title>Draft genome of Tanacetum cinerariifolium, the natural source of mosquito coil.</title>
        <authorList>
            <person name="Yamashiro T."/>
            <person name="Shiraishi A."/>
            <person name="Satake H."/>
            <person name="Nakayama K."/>
        </authorList>
    </citation>
    <scope>NUCLEOTIDE SEQUENCE</scope>
</reference>
<comment type="caution">
    <text evidence="3">The sequence shown here is derived from an EMBL/GenBank/DDBJ whole genome shotgun (WGS) entry which is preliminary data.</text>
</comment>
<evidence type="ECO:0000313" key="3">
    <source>
        <dbReference type="EMBL" id="GEU64593.1"/>
    </source>
</evidence>
<dbReference type="AlphaFoldDB" id="A0A6L2LRZ9"/>
<name>A0A6L2LRZ9_TANCI</name>